<name>A0ACB8T4N9_9AGAM</name>
<proteinExistence type="predicted"/>
<reference evidence="1" key="1">
    <citation type="submission" date="2021-03" db="EMBL/GenBank/DDBJ databases">
        <authorList>
            <consortium name="DOE Joint Genome Institute"/>
            <person name="Ahrendt S."/>
            <person name="Looney B.P."/>
            <person name="Miyauchi S."/>
            <person name="Morin E."/>
            <person name="Drula E."/>
            <person name="Courty P.E."/>
            <person name="Chicoki N."/>
            <person name="Fauchery L."/>
            <person name="Kohler A."/>
            <person name="Kuo A."/>
            <person name="Labutti K."/>
            <person name="Pangilinan J."/>
            <person name="Lipzen A."/>
            <person name="Riley R."/>
            <person name="Andreopoulos W."/>
            <person name="He G."/>
            <person name="Johnson J."/>
            <person name="Barry K.W."/>
            <person name="Grigoriev I.V."/>
            <person name="Nagy L."/>
            <person name="Hibbett D."/>
            <person name="Henrissat B."/>
            <person name="Matheny P.B."/>
            <person name="Labbe J."/>
            <person name="Martin F."/>
        </authorList>
    </citation>
    <scope>NUCLEOTIDE SEQUENCE</scope>
    <source>
        <strain evidence="1">HHB10654</strain>
    </source>
</reference>
<keyword evidence="2" id="KW-1185">Reference proteome</keyword>
<gene>
    <name evidence="1" type="ORF">BV25DRAFT_1802718</name>
</gene>
<organism evidence="1 2">
    <name type="scientific">Artomyces pyxidatus</name>
    <dbReference type="NCBI Taxonomy" id="48021"/>
    <lineage>
        <taxon>Eukaryota</taxon>
        <taxon>Fungi</taxon>
        <taxon>Dikarya</taxon>
        <taxon>Basidiomycota</taxon>
        <taxon>Agaricomycotina</taxon>
        <taxon>Agaricomycetes</taxon>
        <taxon>Russulales</taxon>
        <taxon>Auriscalpiaceae</taxon>
        <taxon>Artomyces</taxon>
    </lineage>
</organism>
<sequence>MDKSDGRYVITDLPRVGKGVLAADNFTHGELIMRERPLLVFPQRTYSTMGGASFWDVVASEMPESLRKSYRELYNCRRPNLTDFEGIAMTNALRAGRITGEDESYGVVGAQSSRFNHSCTPNAHFSWNPNTFASEVRANRPIKKGEEVTIAYTNIYQPYDERQRSLKTSWRFSCACVVCSQPGSREYSDKRRPFIDTVRMFKLQDRLMNNWLADASQPRDAMVRLGLLYAAAAEHEKVVSPDVWLLLCRLLVKAYCAVNDAEGARMWAQRAAAHTVAFMGSHGGWLAVARAPERTEWWGLRAKRCHL</sequence>
<dbReference type="Proteomes" id="UP000814140">
    <property type="component" value="Unassembled WGS sequence"/>
</dbReference>
<reference evidence="1" key="2">
    <citation type="journal article" date="2022" name="New Phytol.">
        <title>Evolutionary transition to the ectomycorrhizal habit in the genomes of a hyperdiverse lineage of mushroom-forming fungi.</title>
        <authorList>
            <person name="Looney B."/>
            <person name="Miyauchi S."/>
            <person name="Morin E."/>
            <person name="Drula E."/>
            <person name="Courty P.E."/>
            <person name="Kohler A."/>
            <person name="Kuo A."/>
            <person name="LaButti K."/>
            <person name="Pangilinan J."/>
            <person name="Lipzen A."/>
            <person name="Riley R."/>
            <person name="Andreopoulos W."/>
            <person name="He G."/>
            <person name="Johnson J."/>
            <person name="Nolan M."/>
            <person name="Tritt A."/>
            <person name="Barry K.W."/>
            <person name="Grigoriev I.V."/>
            <person name="Nagy L.G."/>
            <person name="Hibbett D."/>
            <person name="Henrissat B."/>
            <person name="Matheny P.B."/>
            <person name="Labbe J."/>
            <person name="Martin F.M."/>
        </authorList>
    </citation>
    <scope>NUCLEOTIDE SEQUENCE</scope>
    <source>
        <strain evidence="1">HHB10654</strain>
    </source>
</reference>
<accession>A0ACB8T4N9</accession>
<evidence type="ECO:0000313" key="1">
    <source>
        <dbReference type="EMBL" id="KAI0063076.1"/>
    </source>
</evidence>
<dbReference type="EMBL" id="MU277204">
    <property type="protein sequence ID" value="KAI0063076.1"/>
    <property type="molecule type" value="Genomic_DNA"/>
</dbReference>
<comment type="caution">
    <text evidence="1">The sequence shown here is derived from an EMBL/GenBank/DDBJ whole genome shotgun (WGS) entry which is preliminary data.</text>
</comment>
<evidence type="ECO:0000313" key="2">
    <source>
        <dbReference type="Proteomes" id="UP000814140"/>
    </source>
</evidence>
<protein>
    <submittedName>
        <fullName evidence="1">SET domain-containing protein</fullName>
    </submittedName>
</protein>